<evidence type="ECO:0000313" key="10">
    <source>
        <dbReference type="Proteomes" id="UP001050691"/>
    </source>
</evidence>
<comment type="subcellular location">
    <subcellularLocation>
        <location evidence="8">Cell membrane</location>
        <topology evidence="8">Multi-pass membrane protein</topology>
    </subcellularLocation>
    <subcellularLocation>
        <location evidence="2">Membrane</location>
        <topology evidence="2">Multi-pass membrane protein</topology>
    </subcellularLocation>
</comment>
<dbReference type="EMBL" id="BPWL01000003">
    <property type="protein sequence ID" value="GJJ08516.1"/>
    <property type="molecule type" value="Genomic_DNA"/>
</dbReference>
<keyword evidence="5 8" id="KW-0812">Transmembrane</keyword>
<comment type="function">
    <text evidence="1 8">Probably involved in transport through the plasma membrane.</text>
</comment>
<evidence type="ECO:0000256" key="8">
    <source>
        <dbReference type="RuleBase" id="RU368066"/>
    </source>
</evidence>
<sequence>MFIVRIFTKLVYVPIIGLRDFFQETAGAIIFTIVAVFSLLAYFGYRARIPLAALFFQVIIDVVKSDPSVYTVAFTAMFLHSGLSVWLTFTVVATYLWTSQVIGNVALATLAGGPRKISKYPTISSFIRASTYSLGSIAFGSLLVAFLECLRFILSAIRNGGDSQGHPVEICLICCTDCCLGLVESIFQYFNRYAYIEVALYGKSFPAAARDTWHLLKDRGIDALINDSLVGITLTWGAYLVGLLTSLFGYLYLRLTHPAYNTNGQYTAPVVLISFIIGLTSSSLEAGVSTIFVGIADHPELLALRSPALFNIKL</sequence>
<comment type="caution">
    <text evidence="8">Lacks conserved residue(s) required for the propagation of feature annotation.</text>
</comment>
<proteinExistence type="inferred from homology"/>
<evidence type="ECO:0000256" key="4">
    <source>
        <dbReference type="ARBA" id="ARBA00015388"/>
    </source>
</evidence>
<feature type="transmembrane region" description="Helical" evidence="8">
    <location>
        <begin position="229"/>
        <end position="252"/>
    </location>
</feature>
<dbReference type="PANTHER" id="PTHR12385">
    <property type="entry name" value="CHOLINE TRANSPORTER-LIKE (SLC FAMILY 44)"/>
    <property type="match status" value="1"/>
</dbReference>
<protein>
    <recommendedName>
        <fullName evidence="4 8">Protein PNS1</fullName>
    </recommendedName>
</protein>
<comment type="similarity">
    <text evidence="3 8">Belongs to the CTL (choline transporter-like) family.</text>
</comment>
<evidence type="ECO:0000256" key="1">
    <source>
        <dbReference type="ARBA" id="ARBA00002957"/>
    </source>
</evidence>
<dbReference type="GO" id="GO:0022857">
    <property type="term" value="F:transmembrane transporter activity"/>
    <property type="evidence" value="ECO:0007669"/>
    <property type="project" value="UniProtKB-UniRule"/>
</dbReference>
<feature type="transmembrane region" description="Helical" evidence="8">
    <location>
        <begin position="47"/>
        <end position="63"/>
    </location>
</feature>
<dbReference type="PANTHER" id="PTHR12385:SF4">
    <property type="entry name" value="PROTEIN PNS1"/>
    <property type="match status" value="1"/>
</dbReference>
<dbReference type="AlphaFoldDB" id="A0AAV5A682"/>
<accession>A0AAV5A682</accession>
<reference evidence="9" key="1">
    <citation type="submission" date="2021-10" db="EMBL/GenBank/DDBJ databases">
        <title>De novo Genome Assembly of Clathrus columnatus (Basidiomycota, Fungi) Using Illumina and Nanopore Sequence Data.</title>
        <authorList>
            <person name="Ogiso-Tanaka E."/>
            <person name="Itagaki H."/>
            <person name="Hosoya T."/>
            <person name="Hosaka K."/>
        </authorList>
    </citation>
    <scope>NUCLEOTIDE SEQUENCE</scope>
    <source>
        <strain evidence="9">MO-923</strain>
    </source>
</reference>
<evidence type="ECO:0000256" key="6">
    <source>
        <dbReference type="ARBA" id="ARBA00022989"/>
    </source>
</evidence>
<dbReference type="GO" id="GO:0005886">
    <property type="term" value="C:plasma membrane"/>
    <property type="evidence" value="ECO:0007669"/>
    <property type="project" value="UniProtKB-SubCell"/>
</dbReference>
<evidence type="ECO:0000256" key="5">
    <source>
        <dbReference type="ARBA" id="ARBA00022692"/>
    </source>
</evidence>
<feature type="transmembrane region" description="Helical" evidence="8">
    <location>
        <begin position="272"/>
        <end position="296"/>
    </location>
</feature>
<feature type="transmembrane region" description="Helical" evidence="8">
    <location>
        <begin position="132"/>
        <end position="154"/>
    </location>
</feature>
<gene>
    <name evidence="9" type="ORF">Clacol_002734</name>
</gene>
<keyword evidence="6 8" id="KW-1133">Transmembrane helix</keyword>
<organism evidence="9 10">
    <name type="scientific">Clathrus columnatus</name>
    <dbReference type="NCBI Taxonomy" id="1419009"/>
    <lineage>
        <taxon>Eukaryota</taxon>
        <taxon>Fungi</taxon>
        <taxon>Dikarya</taxon>
        <taxon>Basidiomycota</taxon>
        <taxon>Agaricomycotina</taxon>
        <taxon>Agaricomycetes</taxon>
        <taxon>Phallomycetidae</taxon>
        <taxon>Phallales</taxon>
        <taxon>Clathraceae</taxon>
        <taxon>Clathrus</taxon>
    </lineage>
</organism>
<dbReference type="InterPro" id="IPR007603">
    <property type="entry name" value="Choline_transptr-like"/>
</dbReference>
<keyword evidence="7 8" id="KW-0472">Membrane</keyword>
<evidence type="ECO:0000256" key="7">
    <source>
        <dbReference type="ARBA" id="ARBA00023136"/>
    </source>
</evidence>
<dbReference type="Pfam" id="PF04515">
    <property type="entry name" value="Choline_transpo"/>
    <property type="match status" value="1"/>
</dbReference>
<keyword evidence="10" id="KW-1185">Reference proteome</keyword>
<evidence type="ECO:0000256" key="2">
    <source>
        <dbReference type="ARBA" id="ARBA00004141"/>
    </source>
</evidence>
<comment type="caution">
    <text evidence="9">The sequence shown here is derived from an EMBL/GenBank/DDBJ whole genome shotgun (WGS) entry which is preliminary data.</text>
</comment>
<evidence type="ECO:0000256" key="3">
    <source>
        <dbReference type="ARBA" id="ARBA00007168"/>
    </source>
</evidence>
<dbReference type="Proteomes" id="UP001050691">
    <property type="component" value="Unassembled WGS sequence"/>
</dbReference>
<evidence type="ECO:0000313" key="9">
    <source>
        <dbReference type="EMBL" id="GJJ08516.1"/>
    </source>
</evidence>
<name>A0AAV5A682_9AGAM</name>
<feature type="transmembrane region" description="Helical" evidence="8">
    <location>
        <begin position="21"/>
        <end position="41"/>
    </location>
</feature>